<comment type="similarity">
    <text evidence="1">Belongs to the glycosyltransferase 2 family.</text>
</comment>
<proteinExistence type="inferred from homology"/>
<evidence type="ECO:0000313" key="6">
    <source>
        <dbReference type="Proteomes" id="UP000306552"/>
    </source>
</evidence>
<dbReference type="InterPro" id="IPR001173">
    <property type="entry name" value="Glyco_trans_2-like"/>
</dbReference>
<gene>
    <name evidence="5" type="ORF">FCN74_08525</name>
</gene>
<evidence type="ECO:0000256" key="1">
    <source>
        <dbReference type="ARBA" id="ARBA00006739"/>
    </source>
</evidence>
<dbReference type="EMBL" id="SWMU01000003">
    <property type="protein sequence ID" value="TKS56060.1"/>
    <property type="molecule type" value="Genomic_DNA"/>
</dbReference>
<evidence type="ECO:0000259" key="4">
    <source>
        <dbReference type="Pfam" id="PF00535"/>
    </source>
</evidence>
<evidence type="ECO:0000313" key="5">
    <source>
        <dbReference type="EMBL" id="TKS56060.1"/>
    </source>
</evidence>
<dbReference type="OrthoDB" id="1142396at2"/>
<feature type="domain" description="Glycosyltransferase 2-like" evidence="4">
    <location>
        <begin position="12"/>
        <end position="149"/>
    </location>
</feature>
<protein>
    <submittedName>
        <fullName evidence="5">Glycosyltransferase family 2 protein</fullName>
    </submittedName>
</protein>
<dbReference type="SUPFAM" id="SSF53448">
    <property type="entry name" value="Nucleotide-diphospho-sugar transferases"/>
    <property type="match status" value="1"/>
</dbReference>
<keyword evidence="3 5" id="KW-0808">Transferase</keyword>
<dbReference type="CDD" id="cd06423">
    <property type="entry name" value="CESA_like"/>
    <property type="match status" value="1"/>
</dbReference>
<comment type="caution">
    <text evidence="5">The sequence shown here is derived from an EMBL/GenBank/DDBJ whole genome shotgun (WGS) entry which is preliminary data.</text>
</comment>
<evidence type="ECO:0000256" key="3">
    <source>
        <dbReference type="ARBA" id="ARBA00022679"/>
    </source>
</evidence>
<accession>A0A4U5TPK6</accession>
<sequence length="291" mass="34010">MPDFLNQLKFGIIIPAYNEEKNISQCLDSLVKQNLKPQKIIVVDDSSIDDTAKLIKGFERKHPSITYVRNFSDQKHLPGQKVISAFNKGLQSIDLHYFDIICKFDADLIFPPNYLSGINQAFLKDATLGLCGGVCTINKHGNWIEEKLTNADHVRGALKAYRVRAFRDIDSLQSQMGWDTADEFKLRFKNWKVKVITKLNVKHLKPTAEAYQDAYFEKQGHVFYALRYDYLLTAIAALKISKQRNQLLKFKIVLKSYRQSKKQQINYLLTEEEGQFLRRYRWRQIWRKVLL</sequence>
<dbReference type="GO" id="GO:0016757">
    <property type="term" value="F:glycosyltransferase activity"/>
    <property type="evidence" value="ECO:0007669"/>
    <property type="project" value="UniProtKB-KW"/>
</dbReference>
<dbReference type="PANTHER" id="PTHR43630">
    <property type="entry name" value="POLY-BETA-1,6-N-ACETYL-D-GLUCOSAMINE SYNTHASE"/>
    <property type="match status" value="1"/>
</dbReference>
<evidence type="ECO:0000256" key="2">
    <source>
        <dbReference type="ARBA" id="ARBA00022676"/>
    </source>
</evidence>
<reference evidence="5 6" key="1">
    <citation type="submission" date="2019-04" db="EMBL/GenBank/DDBJ databases">
        <title>Psychroflexus halotolerans sp. nov., isolated from a marine solar saltern.</title>
        <authorList>
            <person name="Feng X."/>
        </authorList>
    </citation>
    <scope>NUCLEOTIDE SEQUENCE [LARGE SCALE GENOMIC DNA]</scope>
    <source>
        <strain evidence="5 6">WDS2C27</strain>
    </source>
</reference>
<dbReference type="AlphaFoldDB" id="A0A4U5TPK6"/>
<dbReference type="RefSeq" id="WP_138932177.1">
    <property type="nucleotide sequence ID" value="NZ_SWMU01000003.1"/>
</dbReference>
<dbReference type="Proteomes" id="UP000306552">
    <property type="component" value="Unassembled WGS sequence"/>
</dbReference>
<organism evidence="5 6">
    <name type="scientific">Mesohalobacter halotolerans</name>
    <dbReference type="NCBI Taxonomy" id="1883405"/>
    <lineage>
        <taxon>Bacteria</taxon>
        <taxon>Pseudomonadati</taxon>
        <taxon>Bacteroidota</taxon>
        <taxon>Flavobacteriia</taxon>
        <taxon>Flavobacteriales</taxon>
        <taxon>Flavobacteriaceae</taxon>
        <taxon>Mesohalobacter</taxon>
    </lineage>
</organism>
<dbReference type="PANTHER" id="PTHR43630:SF1">
    <property type="entry name" value="POLY-BETA-1,6-N-ACETYL-D-GLUCOSAMINE SYNTHASE"/>
    <property type="match status" value="1"/>
</dbReference>
<keyword evidence="6" id="KW-1185">Reference proteome</keyword>
<dbReference type="Pfam" id="PF00535">
    <property type="entry name" value="Glycos_transf_2"/>
    <property type="match status" value="1"/>
</dbReference>
<dbReference type="InterPro" id="IPR029044">
    <property type="entry name" value="Nucleotide-diphossugar_trans"/>
</dbReference>
<name>A0A4U5TPK6_9FLAO</name>
<keyword evidence="2" id="KW-0328">Glycosyltransferase</keyword>
<dbReference type="Gene3D" id="3.90.550.10">
    <property type="entry name" value="Spore Coat Polysaccharide Biosynthesis Protein SpsA, Chain A"/>
    <property type="match status" value="1"/>
</dbReference>